<gene>
    <name evidence="3" type="primary">traA</name>
</gene>
<evidence type="ECO:0000256" key="1">
    <source>
        <dbReference type="SAM" id="MobiDB-lite"/>
    </source>
</evidence>
<feature type="compositionally biased region" description="Basic and acidic residues" evidence="1">
    <location>
        <begin position="678"/>
        <end position="702"/>
    </location>
</feature>
<dbReference type="NCBIfam" id="TIGR04566">
    <property type="entry name" value="myxo_TraA_Nterm"/>
    <property type="match status" value="1"/>
</dbReference>
<proteinExistence type="predicted"/>
<accession>A0A410RAB8</accession>
<dbReference type="AlphaFoldDB" id="A0A410RAB8"/>
<feature type="signal peptide" evidence="2">
    <location>
        <begin position="1"/>
        <end position="23"/>
    </location>
</feature>
<evidence type="ECO:0000313" key="3">
    <source>
        <dbReference type="EMBL" id="QAT78137.1"/>
    </source>
</evidence>
<feature type="chain" id="PRO_5019514621" evidence="2">
    <location>
        <begin position="24"/>
        <end position="723"/>
    </location>
</feature>
<protein>
    <submittedName>
        <fullName evidence="3">TraA</fullName>
    </submittedName>
</protein>
<evidence type="ECO:0000256" key="2">
    <source>
        <dbReference type="SAM" id="SignalP"/>
    </source>
</evidence>
<sequence length="723" mass="76223">MLSKRIGIALAGLLALLPATARAAETVVGLPVALPLTVDGTGLCIASAVSQNVLADFDGLNTLNYNGRINTFIEAHAADRIESVVHTLLDLSNNNDSGAQVKPSYGDFTSVMTPLCKIGGCDFIVNDTTTSFGSRLRGFLNVTDDMVNKPIHIGLFADDAVSITFFGKGGTIYPVTIRPPQLGAPTWRVTNTVKFQSVGLYPLEILYVEIVEHAALEVSYFIGDFADFERPANQAPVTKLNDLGFQLFPPKSFSMTVSGQIPYPDPDVCKQCDRQFVNLPGNNGCKLGYYCNEAALCSPCDSAALCGATCSPCGGATPFCINTNGTLDCGACRSDLDCQSGYTCDLVTHECHQTHECEDDSQCDQGKSCTNYTCQWCDTPDHCAGNSCNCCPRGNNAKETQCRPLGTTDGAPVCVECVTTADCASGVCDQLSGLCVDALAQNERPDCCGENCVACPTDAPFCLPTPLGEVCAVCRNDLDCKSGDYCLSGQCRACIEDRRCGPRCETCNGDTPFCLGSQISDTAVCVRCTTDAQCPGSACDPTTHACLPPCSVSCGPTAPYCFDSTCVECYADTQCPCGGTCIESTHRCDTSCDGNQDCSGNEHCRWAESATTKECAPGPMLDNTGCGSTLGSACTGSTIGSKGVDPVPPSGVAALSVLAFLVRRQRMKRKSLLNRRRERPEAREAEGGVLQHVDRAPIDDSGRAAACSTSSKARLSAEGGGLS</sequence>
<feature type="region of interest" description="Disordered" evidence="1">
    <location>
        <begin position="671"/>
        <end position="723"/>
    </location>
</feature>
<reference evidence="3" key="1">
    <citation type="submission" date="2018-10" db="EMBL/GenBank/DDBJ databases">
        <title>A highly polymorphic receptor governs many distinct self-recognition types within the Myxococcales order.</title>
        <authorList>
            <person name="Cao P."/>
            <person name="Wei X."/>
            <person name="Awal R.P."/>
            <person name="Muller R."/>
            <person name="Wall D."/>
        </authorList>
    </citation>
    <scope>NUCLEOTIDE SEQUENCE</scope>
    <source>
        <strain evidence="3">MSr9330</strain>
    </source>
</reference>
<name>A0A410RAB8_9BACT</name>
<dbReference type="EMBL" id="MK091182">
    <property type="protein sequence ID" value="QAT78137.1"/>
    <property type="molecule type" value="Genomic_DNA"/>
</dbReference>
<keyword evidence="2" id="KW-0732">Signal</keyword>
<organism evidence="3">
    <name type="scientific">Aetherobacter fasciculatus</name>
    <dbReference type="NCBI Taxonomy" id="888830"/>
    <lineage>
        <taxon>Bacteria</taxon>
        <taxon>Pseudomonadati</taxon>
        <taxon>Myxococcota</taxon>
        <taxon>Polyangia</taxon>
        <taxon>Polyangiales</taxon>
        <taxon>Polyangiaceae</taxon>
        <taxon>Aetherobacter</taxon>
    </lineage>
</organism>
<dbReference type="InterPro" id="IPR030819">
    <property type="entry name" value="Myxo_TraA_N"/>
</dbReference>